<feature type="compositionally biased region" description="Low complexity" evidence="1">
    <location>
        <begin position="9"/>
        <end position="23"/>
    </location>
</feature>
<organism evidence="4 5">
    <name type="scientific">Corynebacterium falsenii</name>
    <dbReference type="NCBI Taxonomy" id="108486"/>
    <lineage>
        <taxon>Bacteria</taxon>
        <taxon>Bacillati</taxon>
        <taxon>Actinomycetota</taxon>
        <taxon>Actinomycetes</taxon>
        <taxon>Mycobacteriales</taxon>
        <taxon>Corynebacteriaceae</taxon>
        <taxon>Corynebacterium</taxon>
    </lineage>
</organism>
<evidence type="ECO:0000259" key="2">
    <source>
        <dbReference type="Pfam" id="PF09423"/>
    </source>
</evidence>
<dbReference type="AlphaFoldDB" id="A0A418Q7A9"/>
<feature type="domain" description="Phospholipase D N-terminal" evidence="3">
    <location>
        <begin position="35"/>
        <end position="112"/>
    </location>
</feature>
<dbReference type="EMBL" id="QXJK01000005">
    <property type="protein sequence ID" value="RIX34861.1"/>
    <property type="molecule type" value="Genomic_DNA"/>
</dbReference>
<evidence type="ECO:0000256" key="1">
    <source>
        <dbReference type="SAM" id="MobiDB-lite"/>
    </source>
</evidence>
<dbReference type="RefSeq" id="WP_119664723.1">
    <property type="nucleotide sequence ID" value="NZ_QXJK01000005.1"/>
</dbReference>
<protein>
    <submittedName>
        <fullName evidence="4">Alkaline phosphatase</fullName>
    </submittedName>
</protein>
<dbReference type="InterPro" id="IPR052900">
    <property type="entry name" value="Phospholipid_Metab_Enz"/>
</dbReference>
<gene>
    <name evidence="4" type="ORF">D3M95_06015</name>
</gene>
<evidence type="ECO:0000313" key="5">
    <source>
        <dbReference type="Proteomes" id="UP000285278"/>
    </source>
</evidence>
<keyword evidence="5" id="KW-1185">Reference proteome</keyword>
<dbReference type="SUPFAM" id="SSF56300">
    <property type="entry name" value="Metallo-dependent phosphatases"/>
    <property type="match status" value="1"/>
</dbReference>
<dbReference type="PANTHER" id="PTHR43606">
    <property type="entry name" value="PHOSPHATASE, PUTATIVE (AFU_ORTHOLOGUE AFUA_6G08710)-RELATED"/>
    <property type="match status" value="1"/>
</dbReference>
<dbReference type="Gene3D" id="3.60.21.70">
    <property type="entry name" value="PhoD-like phosphatase"/>
    <property type="match status" value="1"/>
</dbReference>
<dbReference type="Gene3D" id="2.60.40.380">
    <property type="entry name" value="Purple acid phosphatase-like, N-terminal"/>
    <property type="match status" value="1"/>
</dbReference>
<name>A0A418Q7A9_9CORY</name>
<dbReference type="Pfam" id="PF16655">
    <property type="entry name" value="PhoD_N"/>
    <property type="match status" value="1"/>
</dbReference>
<comment type="caution">
    <text evidence="4">The sequence shown here is derived from an EMBL/GenBank/DDBJ whole genome shotgun (WGS) entry which is preliminary data.</text>
</comment>
<proteinExistence type="predicted"/>
<dbReference type="Pfam" id="PF09423">
    <property type="entry name" value="PhoD"/>
    <property type="match status" value="1"/>
</dbReference>
<dbReference type="InterPro" id="IPR018946">
    <property type="entry name" value="PhoD-like_MPP"/>
</dbReference>
<reference evidence="4 5" key="1">
    <citation type="submission" date="2018-09" db="EMBL/GenBank/DDBJ databases">
        <title>Optimization and identification of Corynebacterium falsenii FN1-14 from fish paste.</title>
        <authorList>
            <person name="Daroonpunt R."/>
            <person name="Tanasupawat S."/>
        </authorList>
    </citation>
    <scope>NUCLEOTIDE SEQUENCE [LARGE SCALE GENOMIC DNA]</scope>
    <source>
        <strain evidence="4 5">FN1-14</strain>
    </source>
</reference>
<feature type="domain" description="PhoD-like phosphatase metallophosphatase" evidence="2">
    <location>
        <begin position="142"/>
        <end position="488"/>
    </location>
</feature>
<dbReference type="InterPro" id="IPR038607">
    <property type="entry name" value="PhoD-like_sf"/>
</dbReference>
<dbReference type="OrthoDB" id="3497025at2"/>
<feature type="region of interest" description="Disordered" evidence="1">
    <location>
        <begin position="1"/>
        <end position="23"/>
    </location>
</feature>
<dbReference type="STRING" id="1451189.CFAL_06985"/>
<accession>A0A418Q7A9</accession>
<dbReference type="Proteomes" id="UP000285278">
    <property type="component" value="Unassembled WGS sequence"/>
</dbReference>
<evidence type="ECO:0000313" key="4">
    <source>
        <dbReference type="EMBL" id="RIX34861.1"/>
    </source>
</evidence>
<evidence type="ECO:0000259" key="3">
    <source>
        <dbReference type="Pfam" id="PF16655"/>
    </source>
</evidence>
<sequence length="506" mass="55301">MSRASALDLGSSTGSLGSSIGSSTGLIPNRPQLTHGVAAGDVRADGGLIWTRADRPSRMIVETSADPSFRKVRRFESSQLMTPDTDGTGRVRLVGMEPGQRVHYRVMAQDAETGILSAPEVGSFVTAPTAHKDIRLHWSGDVAGQGYGINPEIGGMYAFATMASRNPDLFIHSGDTCYADGPITATKTLDDGRTYTSLTSEAKKKVAETLTEFRGQYAYNLMDANYRAFNAHVAQLVQWDDHETVNNWYPGEVLDSDKYTVKDVDTLSSRAFQAFHEWQPLDPTMAVDGRVYRKVSYGPLLDIFVLDMRSYKDANPLARTAPDQPGHILGDKQAEWLIREVNASTATWKIIANDLPLGIIVPDGEDQEGVSNGRPGAATGREAEIGRVLSGIKKVKDVVWLTADVHYTAAHHYSPDRASFQDFSPFWEFVTGPLNAGAFGPNKMDSTFGPSVEFIHHPPKDQQNSSPLDDYQHFGEVNIDAATRALSVGLFTTRGAELWSTTIEAQ</sequence>
<dbReference type="InterPro" id="IPR032093">
    <property type="entry name" value="PhoD_N"/>
</dbReference>
<dbReference type="InterPro" id="IPR029052">
    <property type="entry name" value="Metallo-depent_PP-like"/>
</dbReference>
<dbReference type="PANTHER" id="PTHR43606:SF1">
    <property type="entry name" value="PHOD-LIKE PHOSPHATASE METALLOPHOSPHATASE DOMAIN-CONTAINING PROTEIN"/>
    <property type="match status" value="1"/>
</dbReference>